<dbReference type="AlphaFoldDB" id="Q4C7Z1"/>
<dbReference type="EMBL" id="AADV02000002">
    <property type="protein sequence ID" value="EAM52480.1"/>
    <property type="molecule type" value="Genomic_DNA"/>
</dbReference>
<dbReference type="PANTHER" id="PTHR16469:SF27">
    <property type="entry name" value="UBIQUITIN-ASSOCIATED AND SH3 DOMAIN-CONTAINING BA-RELATED"/>
    <property type="match status" value="1"/>
</dbReference>
<dbReference type="Pfam" id="PF00300">
    <property type="entry name" value="His_Phos_1"/>
    <property type="match status" value="1"/>
</dbReference>
<proteinExistence type="predicted"/>
<comment type="caution">
    <text evidence="1">The sequence shown here is derived from an EMBL/GenBank/DDBJ whole genome shotgun (WGS) entry which is preliminary data.</text>
</comment>
<dbReference type="InterPro" id="IPR013078">
    <property type="entry name" value="His_Pase_superF_clade-1"/>
</dbReference>
<gene>
    <name evidence="1" type="ORF">CwatDRAFT_5760</name>
</gene>
<accession>Q4C7Z1</accession>
<protein>
    <submittedName>
        <fullName evidence="1">Phosphoglycerate/bisphosphoglycerate mutase</fullName>
    </submittedName>
</protein>
<dbReference type="PANTHER" id="PTHR16469">
    <property type="entry name" value="UBIQUITIN-ASSOCIATED AND SH3 DOMAIN-CONTAINING BA-RELATED"/>
    <property type="match status" value="1"/>
</dbReference>
<dbReference type="RefSeq" id="WP_007304130.1">
    <property type="nucleotide sequence ID" value="NZ_AADV02000002.1"/>
</dbReference>
<reference evidence="1" key="3">
    <citation type="submission" date="2016-12" db="EMBL/GenBank/DDBJ databases">
        <title>Annotation of the draft genome assembly of Crocosphaera watsonii WH 8501.</title>
        <authorList>
            <consortium name="US DOE Joint Genome Institute (JGI-ORNL)"/>
            <person name="Larimer F."/>
            <person name="Land M."/>
        </authorList>
    </citation>
    <scope>NUCLEOTIDE SEQUENCE</scope>
    <source>
        <strain evidence="1">WH 8501</strain>
    </source>
</reference>
<reference evidence="1" key="1">
    <citation type="submission" date="2004-02" db="EMBL/GenBank/DDBJ databases">
        <authorList>
            <consortium name="DOE Joint Genome Institute"/>
        </authorList>
    </citation>
    <scope>NUCLEOTIDE SEQUENCE [LARGE SCALE GENOMIC DNA]</scope>
    <source>
        <strain evidence="1">WH 8501</strain>
    </source>
</reference>
<evidence type="ECO:0000313" key="2">
    <source>
        <dbReference type="Proteomes" id="UP000003922"/>
    </source>
</evidence>
<organism evidence="1 2">
    <name type="scientific">Crocosphaera watsonii WH 8501</name>
    <dbReference type="NCBI Taxonomy" id="165597"/>
    <lineage>
        <taxon>Bacteria</taxon>
        <taxon>Bacillati</taxon>
        <taxon>Cyanobacteriota</taxon>
        <taxon>Cyanophyceae</taxon>
        <taxon>Oscillatoriophycideae</taxon>
        <taxon>Chroococcales</taxon>
        <taxon>Aphanothecaceae</taxon>
        <taxon>Crocosphaera</taxon>
    </lineage>
</organism>
<dbReference type="InterPro" id="IPR051710">
    <property type="entry name" value="Phosphatase_SH3-domain"/>
</dbReference>
<dbReference type="OrthoDB" id="9782128at2"/>
<name>Q4C7Z1_CROWT</name>
<dbReference type="InterPro" id="IPR029033">
    <property type="entry name" value="His_PPase_superfam"/>
</dbReference>
<keyword evidence="2" id="KW-1185">Reference proteome</keyword>
<dbReference type="Gene3D" id="3.40.50.1240">
    <property type="entry name" value="Phosphoglycerate mutase-like"/>
    <property type="match status" value="1"/>
</dbReference>
<dbReference type="CDD" id="cd07067">
    <property type="entry name" value="HP_PGM_like"/>
    <property type="match status" value="1"/>
</dbReference>
<evidence type="ECO:0000313" key="1">
    <source>
        <dbReference type="EMBL" id="EAM52480.1"/>
    </source>
</evidence>
<reference evidence="1" key="2">
    <citation type="submission" date="2005-06" db="EMBL/GenBank/DDBJ databases">
        <title>Sequencing of the draft genome and assembly of Crocosphaera watsonii WH 8501.</title>
        <authorList>
            <consortium name="US DOE Joint Genome Institute (JGI-PGF)"/>
            <person name="Copeland A."/>
            <person name="Lucas S."/>
            <person name="Lapidus A."/>
            <person name="Barry K."/>
            <person name="Detter C."/>
            <person name="Glavina T."/>
            <person name="Hammon N."/>
            <person name="Israni S."/>
            <person name="Pitluck S."/>
            <person name="Richardson P."/>
        </authorList>
    </citation>
    <scope>NUCLEOTIDE SEQUENCE [LARGE SCALE GENOMIC DNA]</scope>
    <source>
        <strain evidence="1">WH 8501</strain>
    </source>
</reference>
<dbReference type="Proteomes" id="UP000003922">
    <property type="component" value="Unassembled WGS sequence"/>
</dbReference>
<sequence length="214" mass="24509">MSSSPTVWIARHGNRLDFVKPHWFNTAKRRYDPPLSEDGFVQAKQLGKRLQKENIGHIFASPFLRTIQTASEVAKILDLPIKLEAGIGEWHNPHWMSENPEIHPRELLEKDYPYIDWSYSSYLVPKYPEMEVTMMKRMAEVAEKVVRDYSQEILLVGHGASVIGLTEGLTKETATFKASLCCLVKLVKINDKWEIELGGDTSHLGETENQVRFV</sequence>
<dbReference type="SUPFAM" id="SSF53254">
    <property type="entry name" value="Phosphoglycerate mutase-like"/>
    <property type="match status" value="1"/>
</dbReference>
<dbReference type="KEGG" id="cwa:CwatDRAFT_5760"/>
<dbReference type="SMART" id="SM00855">
    <property type="entry name" value="PGAM"/>
    <property type="match status" value="1"/>
</dbReference>